<dbReference type="EMBL" id="GGEC01055986">
    <property type="protein sequence ID" value="MBX36470.1"/>
    <property type="molecule type" value="Transcribed_RNA"/>
</dbReference>
<protein>
    <submittedName>
        <fullName evidence="1">Uncharacterized protein</fullName>
    </submittedName>
</protein>
<sequence>MQIQRIFLFIISDKLQNRKAQTQKLCYFT</sequence>
<proteinExistence type="predicted"/>
<accession>A0A2P2N1Y1</accession>
<name>A0A2P2N1Y1_RHIMU</name>
<evidence type="ECO:0000313" key="1">
    <source>
        <dbReference type="EMBL" id="MBX36470.1"/>
    </source>
</evidence>
<reference evidence="1" key="1">
    <citation type="submission" date="2018-02" db="EMBL/GenBank/DDBJ databases">
        <title>Rhizophora mucronata_Transcriptome.</title>
        <authorList>
            <person name="Meera S.P."/>
            <person name="Sreeshan A."/>
            <person name="Augustine A."/>
        </authorList>
    </citation>
    <scope>NUCLEOTIDE SEQUENCE</scope>
    <source>
        <tissue evidence="1">Leaf</tissue>
    </source>
</reference>
<dbReference type="AlphaFoldDB" id="A0A2P2N1Y1"/>
<organism evidence="1">
    <name type="scientific">Rhizophora mucronata</name>
    <name type="common">Asiatic mangrove</name>
    <dbReference type="NCBI Taxonomy" id="61149"/>
    <lineage>
        <taxon>Eukaryota</taxon>
        <taxon>Viridiplantae</taxon>
        <taxon>Streptophyta</taxon>
        <taxon>Embryophyta</taxon>
        <taxon>Tracheophyta</taxon>
        <taxon>Spermatophyta</taxon>
        <taxon>Magnoliopsida</taxon>
        <taxon>eudicotyledons</taxon>
        <taxon>Gunneridae</taxon>
        <taxon>Pentapetalae</taxon>
        <taxon>rosids</taxon>
        <taxon>fabids</taxon>
        <taxon>Malpighiales</taxon>
        <taxon>Rhizophoraceae</taxon>
        <taxon>Rhizophora</taxon>
    </lineage>
</organism>